<evidence type="ECO:0000313" key="10">
    <source>
        <dbReference type="Proteomes" id="UP001519271"/>
    </source>
</evidence>
<protein>
    <submittedName>
        <fullName evidence="9">Membrane-associated protein</fullName>
    </submittedName>
</protein>
<dbReference type="PANTHER" id="PTHR30353:SF0">
    <property type="entry name" value="TRANSMEMBRANE PROTEIN"/>
    <property type="match status" value="1"/>
</dbReference>
<keyword evidence="6 7" id="KW-0472">Membrane</keyword>
<comment type="subcellular location">
    <subcellularLocation>
        <location evidence="1 7">Cell membrane</location>
        <topology evidence="1 7">Multi-pass membrane protein</topology>
    </subcellularLocation>
</comment>
<feature type="domain" description="VTT" evidence="8">
    <location>
        <begin position="49"/>
        <end position="173"/>
    </location>
</feature>
<name>A0ABS4G2S5_9CLOT</name>
<evidence type="ECO:0000256" key="1">
    <source>
        <dbReference type="ARBA" id="ARBA00004651"/>
    </source>
</evidence>
<dbReference type="InterPro" id="IPR032816">
    <property type="entry name" value="VTT_dom"/>
</dbReference>
<evidence type="ECO:0000313" key="9">
    <source>
        <dbReference type="EMBL" id="MBP1918847.1"/>
    </source>
</evidence>
<dbReference type="Pfam" id="PF09335">
    <property type="entry name" value="VTT_dom"/>
    <property type="match status" value="1"/>
</dbReference>
<evidence type="ECO:0000256" key="5">
    <source>
        <dbReference type="ARBA" id="ARBA00022989"/>
    </source>
</evidence>
<feature type="transmembrane region" description="Helical" evidence="7">
    <location>
        <begin position="28"/>
        <end position="49"/>
    </location>
</feature>
<evidence type="ECO:0000256" key="6">
    <source>
        <dbReference type="ARBA" id="ARBA00023136"/>
    </source>
</evidence>
<dbReference type="InterPro" id="IPR032818">
    <property type="entry name" value="DedA-like"/>
</dbReference>
<keyword evidence="5 7" id="KW-1133">Transmembrane helix</keyword>
<evidence type="ECO:0000256" key="3">
    <source>
        <dbReference type="ARBA" id="ARBA00022475"/>
    </source>
</evidence>
<evidence type="ECO:0000256" key="4">
    <source>
        <dbReference type="ARBA" id="ARBA00022692"/>
    </source>
</evidence>
<keyword evidence="4 7" id="KW-0812">Transmembrane</keyword>
<feature type="transmembrane region" description="Helical" evidence="7">
    <location>
        <begin position="188"/>
        <end position="206"/>
    </location>
</feature>
<gene>
    <name evidence="9" type="ORF">J2Z34_001327</name>
</gene>
<dbReference type="Proteomes" id="UP001519271">
    <property type="component" value="Unassembled WGS sequence"/>
</dbReference>
<organism evidence="9 10">
    <name type="scientific">Youngiibacter multivorans</name>
    <dbReference type="NCBI Taxonomy" id="937251"/>
    <lineage>
        <taxon>Bacteria</taxon>
        <taxon>Bacillati</taxon>
        <taxon>Bacillota</taxon>
        <taxon>Clostridia</taxon>
        <taxon>Eubacteriales</taxon>
        <taxon>Clostridiaceae</taxon>
        <taxon>Youngiibacter</taxon>
    </lineage>
</organism>
<reference evidence="9 10" key="1">
    <citation type="submission" date="2021-03" db="EMBL/GenBank/DDBJ databases">
        <title>Genomic Encyclopedia of Type Strains, Phase IV (KMG-IV): sequencing the most valuable type-strain genomes for metagenomic binning, comparative biology and taxonomic classification.</title>
        <authorList>
            <person name="Goeker M."/>
        </authorList>
    </citation>
    <scope>NUCLEOTIDE SEQUENCE [LARGE SCALE GENOMIC DNA]</scope>
    <source>
        <strain evidence="9 10">DSM 6139</strain>
    </source>
</reference>
<evidence type="ECO:0000259" key="8">
    <source>
        <dbReference type="Pfam" id="PF09335"/>
    </source>
</evidence>
<dbReference type="EMBL" id="JAGGKC010000009">
    <property type="protein sequence ID" value="MBP1918847.1"/>
    <property type="molecule type" value="Genomic_DNA"/>
</dbReference>
<sequence length="218" mass="24850">MSWIYETIRYLSNFDTHIADLIQNIGPYAYLVLFVMIFMETGGVITAFLPGDSLLVGAVAFAARGDLSLPILIAGFIIATILGDLLNFHIGRYFGGRYDAATFHRFIRHDDWERAKNFYKHKGRRSFLISRFVPVARGLNPFVAGFTRVEYRDIAVFNIIGNIIWALLYSLVGFLFGNIEAVQDKFHLLIFLIMGISMVPATVFLVRRRMEGLWKNKA</sequence>
<keyword evidence="3 7" id="KW-1003">Cell membrane</keyword>
<dbReference type="PANTHER" id="PTHR30353">
    <property type="entry name" value="INNER MEMBRANE PROTEIN DEDA-RELATED"/>
    <property type="match status" value="1"/>
</dbReference>
<feature type="transmembrane region" description="Helical" evidence="7">
    <location>
        <begin position="155"/>
        <end position="176"/>
    </location>
</feature>
<dbReference type="RefSeq" id="WP_209459070.1">
    <property type="nucleotide sequence ID" value="NZ_JAGGKC010000009.1"/>
</dbReference>
<comment type="similarity">
    <text evidence="2 7">Belongs to the DedA family.</text>
</comment>
<evidence type="ECO:0000256" key="7">
    <source>
        <dbReference type="RuleBase" id="RU367016"/>
    </source>
</evidence>
<keyword evidence="10" id="KW-1185">Reference proteome</keyword>
<comment type="caution">
    <text evidence="9">The sequence shown here is derived from an EMBL/GenBank/DDBJ whole genome shotgun (WGS) entry which is preliminary data.</text>
</comment>
<proteinExistence type="inferred from homology"/>
<accession>A0ABS4G2S5</accession>
<evidence type="ECO:0000256" key="2">
    <source>
        <dbReference type="ARBA" id="ARBA00010792"/>
    </source>
</evidence>
<feature type="transmembrane region" description="Helical" evidence="7">
    <location>
        <begin position="69"/>
        <end position="88"/>
    </location>
</feature>